<protein>
    <submittedName>
        <fullName evidence="2">MerC domain-containing protein</fullName>
    </submittedName>
</protein>
<keyword evidence="3" id="KW-1185">Reference proteome</keyword>
<accession>A0ABY4BHQ3</accession>
<organism evidence="2 3">
    <name type="scientific">Chryseobacterium oryzae</name>
    <dbReference type="NCBI Taxonomy" id="2929799"/>
    <lineage>
        <taxon>Bacteria</taxon>
        <taxon>Pseudomonadati</taxon>
        <taxon>Bacteroidota</taxon>
        <taxon>Flavobacteriia</taxon>
        <taxon>Flavobacteriales</taxon>
        <taxon>Weeksellaceae</taxon>
        <taxon>Chryseobacterium group</taxon>
        <taxon>Chryseobacterium</taxon>
    </lineage>
</organism>
<feature type="transmembrane region" description="Helical" evidence="1">
    <location>
        <begin position="12"/>
        <end position="32"/>
    </location>
</feature>
<evidence type="ECO:0000313" key="2">
    <source>
        <dbReference type="EMBL" id="UOE37481.1"/>
    </source>
</evidence>
<proteinExistence type="predicted"/>
<sequence>MKTKIIDILGASAAIICLIHCVAFPLLMIVPLGISHNAYIDLFFFIIGTAIVFRITKKAENRWLRLLFWASVITIGISVGLDLMFHLHSELILVGALGLISAHLLNFRNHKP</sequence>
<reference evidence="2 3" key="1">
    <citation type="submission" date="2022-03" db="EMBL/GenBank/DDBJ databases">
        <title>Chryseobacterium sp. isolated from the Andong Sikhe.</title>
        <authorList>
            <person name="Won M."/>
            <person name="Kim S.-J."/>
            <person name="Kwon S.-W."/>
        </authorList>
    </citation>
    <scope>NUCLEOTIDE SEQUENCE [LARGE SCALE GENOMIC DNA]</scope>
    <source>
        <strain evidence="2 3">ADR-1</strain>
    </source>
</reference>
<dbReference type="InterPro" id="IPR004891">
    <property type="entry name" value="Mercury-R_MerC"/>
</dbReference>
<dbReference type="GeneID" id="78302074"/>
<feature type="transmembrane region" description="Helical" evidence="1">
    <location>
        <begin position="38"/>
        <end position="56"/>
    </location>
</feature>
<evidence type="ECO:0000313" key="3">
    <source>
        <dbReference type="Proteomes" id="UP000831068"/>
    </source>
</evidence>
<dbReference type="Proteomes" id="UP000831068">
    <property type="component" value="Chromosome"/>
</dbReference>
<dbReference type="Pfam" id="PF03203">
    <property type="entry name" value="MerC"/>
    <property type="match status" value="1"/>
</dbReference>
<dbReference type="EMBL" id="CP094529">
    <property type="protein sequence ID" value="UOE37481.1"/>
    <property type="molecule type" value="Genomic_DNA"/>
</dbReference>
<keyword evidence="1" id="KW-0812">Transmembrane</keyword>
<feature type="transmembrane region" description="Helical" evidence="1">
    <location>
        <begin position="91"/>
        <end position="107"/>
    </location>
</feature>
<evidence type="ECO:0000256" key="1">
    <source>
        <dbReference type="SAM" id="Phobius"/>
    </source>
</evidence>
<keyword evidence="1" id="KW-1133">Transmembrane helix</keyword>
<name>A0ABY4BHQ3_9FLAO</name>
<keyword evidence="1" id="KW-0472">Membrane</keyword>
<dbReference type="RefSeq" id="WP_123865333.1">
    <property type="nucleotide sequence ID" value="NZ_CP094529.1"/>
</dbReference>
<gene>
    <name evidence="2" type="ORF">MTP08_10425</name>
</gene>
<feature type="transmembrane region" description="Helical" evidence="1">
    <location>
        <begin position="63"/>
        <end position="85"/>
    </location>
</feature>